<reference evidence="1 2" key="1">
    <citation type="journal article" date="2019" name="Genome Biol. Evol.">
        <title>Insights into the evolution of the New World diploid cottons (Gossypium, subgenus Houzingenia) based on genome sequencing.</title>
        <authorList>
            <person name="Grover C.E."/>
            <person name="Arick M.A. 2nd"/>
            <person name="Thrash A."/>
            <person name="Conover J.L."/>
            <person name="Sanders W.S."/>
            <person name="Peterson D.G."/>
            <person name="Frelichowski J.E."/>
            <person name="Scheffler J.A."/>
            <person name="Scheffler B.E."/>
            <person name="Wendel J.F."/>
        </authorList>
    </citation>
    <scope>NUCLEOTIDE SEQUENCE [LARGE SCALE GENOMIC DNA]</scope>
    <source>
        <strain evidence="1">4</strain>
        <tissue evidence="1">Leaf</tissue>
    </source>
</reference>
<accession>A0A7J9AS59</accession>
<proteinExistence type="predicted"/>
<dbReference type="AlphaFoldDB" id="A0A7J9AS59"/>
<dbReference type="Proteomes" id="UP000593574">
    <property type="component" value="Unassembled WGS sequence"/>
</dbReference>
<keyword evidence="2" id="KW-1185">Reference proteome</keyword>
<organism evidence="1 2">
    <name type="scientific">Gossypium laxum</name>
    <dbReference type="NCBI Taxonomy" id="34288"/>
    <lineage>
        <taxon>Eukaryota</taxon>
        <taxon>Viridiplantae</taxon>
        <taxon>Streptophyta</taxon>
        <taxon>Embryophyta</taxon>
        <taxon>Tracheophyta</taxon>
        <taxon>Spermatophyta</taxon>
        <taxon>Magnoliopsida</taxon>
        <taxon>eudicotyledons</taxon>
        <taxon>Gunneridae</taxon>
        <taxon>Pentapetalae</taxon>
        <taxon>rosids</taxon>
        <taxon>malvids</taxon>
        <taxon>Malvales</taxon>
        <taxon>Malvaceae</taxon>
        <taxon>Malvoideae</taxon>
        <taxon>Gossypium</taxon>
    </lineage>
</organism>
<protein>
    <submittedName>
        <fullName evidence="1">Uncharacterized protein</fullName>
    </submittedName>
</protein>
<dbReference type="EMBL" id="JABEZV010000012">
    <property type="protein sequence ID" value="MBA0726917.1"/>
    <property type="molecule type" value="Genomic_DNA"/>
</dbReference>
<comment type="caution">
    <text evidence="1">The sequence shown here is derived from an EMBL/GenBank/DDBJ whole genome shotgun (WGS) entry which is preliminary data.</text>
</comment>
<gene>
    <name evidence="1" type="ORF">Golax_002708</name>
</gene>
<sequence>MKPFILNSKERLIKSDNEFSNKFYKEHISNFILNFVIFIWI</sequence>
<name>A0A7J9AS59_9ROSI</name>
<evidence type="ECO:0000313" key="1">
    <source>
        <dbReference type="EMBL" id="MBA0726917.1"/>
    </source>
</evidence>
<evidence type="ECO:0000313" key="2">
    <source>
        <dbReference type="Proteomes" id="UP000593574"/>
    </source>
</evidence>